<dbReference type="InterPro" id="IPR036047">
    <property type="entry name" value="F-box-like_dom_sf"/>
</dbReference>
<dbReference type="AlphaFoldDB" id="A0A3M6TB92"/>
<dbReference type="PROSITE" id="PS50181">
    <property type="entry name" value="FBOX"/>
    <property type="match status" value="1"/>
</dbReference>
<sequence>MNLGAILFEKTRQAPSPSKDFHQLLVTENQVILRTWRISIRKDQRYIPPSQRKVPIEEFDDDSLLQTDINRIFGEDTLRLVHSIVCKDWLARLPQNVLIHLLSFLDLVDIARLGSVCRSLRKVCSSDELWEKIFLSHCDTINDETRSLAKEVGWRKVFFTNKLQLQVQMRRRKERNSAEMKRKITPAEEQIPLTFVTQSNGNYDHY</sequence>
<organism evidence="2 3">
    <name type="scientific">Pocillopora damicornis</name>
    <name type="common">Cauliflower coral</name>
    <name type="synonym">Millepora damicornis</name>
    <dbReference type="NCBI Taxonomy" id="46731"/>
    <lineage>
        <taxon>Eukaryota</taxon>
        <taxon>Metazoa</taxon>
        <taxon>Cnidaria</taxon>
        <taxon>Anthozoa</taxon>
        <taxon>Hexacorallia</taxon>
        <taxon>Scleractinia</taxon>
        <taxon>Astrocoeniina</taxon>
        <taxon>Pocilloporidae</taxon>
        <taxon>Pocillopora</taxon>
    </lineage>
</organism>
<dbReference type="GO" id="GO:0031146">
    <property type="term" value="P:SCF-dependent proteasomal ubiquitin-dependent protein catabolic process"/>
    <property type="evidence" value="ECO:0007669"/>
    <property type="project" value="TreeGrafter"/>
</dbReference>
<dbReference type="Proteomes" id="UP000275408">
    <property type="component" value="Unassembled WGS sequence"/>
</dbReference>
<dbReference type="Gene3D" id="1.20.1280.50">
    <property type="match status" value="1"/>
</dbReference>
<protein>
    <recommendedName>
        <fullName evidence="1">F-box domain-containing protein</fullName>
    </recommendedName>
</protein>
<dbReference type="Pfam" id="PF12937">
    <property type="entry name" value="F-box-like"/>
    <property type="match status" value="1"/>
</dbReference>
<evidence type="ECO:0000313" key="3">
    <source>
        <dbReference type="Proteomes" id="UP000275408"/>
    </source>
</evidence>
<dbReference type="SMART" id="SM00256">
    <property type="entry name" value="FBOX"/>
    <property type="match status" value="1"/>
</dbReference>
<evidence type="ECO:0000259" key="1">
    <source>
        <dbReference type="PROSITE" id="PS50181"/>
    </source>
</evidence>
<accession>A0A3M6TB92</accession>
<dbReference type="PANTHER" id="PTHR14381:SF1">
    <property type="entry name" value="F-BOX_WD REPEAT-CONTAINING PROTEIN 4"/>
    <property type="match status" value="1"/>
</dbReference>
<dbReference type="OrthoDB" id="3219396at2759"/>
<dbReference type="SUPFAM" id="SSF81383">
    <property type="entry name" value="F-box domain"/>
    <property type="match status" value="1"/>
</dbReference>
<gene>
    <name evidence="2" type="ORF">pdam_00010248</name>
</gene>
<dbReference type="EMBL" id="RCHS01003989">
    <property type="protein sequence ID" value="RMX38534.1"/>
    <property type="molecule type" value="Genomic_DNA"/>
</dbReference>
<evidence type="ECO:0000313" key="2">
    <source>
        <dbReference type="EMBL" id="RMX38534.1"/>
    </source>
</evidence>
<dbReference type="GO" id="GO:0019005">
    <property type="term" value="C:SCF ubiquitin ligase complex"/>
    <property type="evidence" value="ECO:0007669"/>
    <property type="project" value="TreeGrafter"/>
</dbReference>
<comment type="caution">
    <text evidence="2">The sequence shown here is derived from an EMBL/GenBank/DDBJ whole genome shotgun (WGS) entry which is preliminary data.</text>
</comment>
<name>A0A3M6TB92_POCDA</name>
<feature type="domain" description="F-box" evidence="1">
    <location>
        <begin position="87"/>
        <end position="133"/>
    </location>
</feature>
<dbReference type="InterPro" id="IPR001810">
    <property type="entry name" value="F-box_dom"/>
</dbReference>
<proteinExistence type="predicted"/>
<keyword evidence="3" id="KW-1185">Reference proteome</keyword>
<reference evidence="2 3" key="1">
    <citation type="journal article" date="2018" name="Sci. Rep.">
        <title>Comparative analysis of the Pocillopora damicornis genome highlights role of immune system in coral evolution.</title>
        <authorList>
            <person name="Cunning R."/>
            <person name="Bay R.A."/>
            <person name="Gillette P."/>
            <person name="Baker A.C."/>
            <person name="Traylor-Knowles N."/>
        </authorList>
    </citation>
    <scope>NUCLEOTIDE SEQUENCE [LARGE SCALE GENOMIC DNA]</scope>
    <source>
        <strain evidence="2">RSMAS</strain>
        <tissue evidence="2">Whole animal</tissue>
    </source>
</reference>
<dbReference type="PANTHER" id="PTHR14381">
    <property type="entry name" value="DACTYLIN"/>
    <property type="match status" value="1"/>
</dbReference>
<dbReference type="InterPro" id="IPR052301">
    <property type="entry name" value="SCF_F-box/WD-repeat"/>
</dbReference>
<dbReference type="STRING" id="46731.A0A3M6TB92"/>